<dbReference type="InterPro" id="IPR036390">
    <property type="entry name" value="WH_DNA-bd_sf"/>
</dbReference>
<name>A0A1I1U9U5_9BACT</name>
<dbReference type="GO" id="GO:0003677">
    <property type="term" value="F:DNA binding"/>
    <property type="evidence" value="ECO:0007669"/>
    <property type="project" value="UniProtKB-KW"/>
</dbReference>
<dbReference type="RefSeq" id="WP_096329554.1">
    <property type="nucleotide sequence ID" value="NZ_FOMX01000003.1"/>
</dbReference>
<dbReference type="SUPFAM" id="SSF46785">
    <property type="entry name" value="Winged helix' DNA-binding domain"/>
    <property type="match status" value="1"/>
</dbReference>
<dbReference type="InterPro" id="IPR036388">
    <property type="entry name" value="WH-like_DNA-bd_sf"/>
</dbReference>
<gene>
    <name evidence="6" type="ORF">SAMN02745121_01075</name>
</gene>
<dbReference type="OrthoDB" id="9812435at2"/>
<dbReference type="PANTHER" id="PTHR30537">
    <property type="entry name" value="HTH-TYPE TRANSCRIPTIONAL REGULATOR"/>
    <property type="match status" value="1"/>
</dbReference>
<evidence type="ECO:0000313" key="6">
    <source>
        <dbReference type="EMBL" id="SFD67464.1"/>
    </source>
</evidence>
<keyword evidence="7" id="KW-1185">Reference proteome</keyword>
<dbReference type="GO" id="GO:0003700">
    <property type="term" value="F:DNA-binding transcription factor activity"/>
    <property type="evidence" value="ECO:0007669"/>
    <property type="project" value="InterPro"/>
</dbReference>
<evidence type="ECO:0000256" key="4">
    <source>
        <dbReference type="ARBA" id="ARBA00023163"/>
    </source>
</evidence>
<comment type="similarity">
    <text evidence="1">Belongs to the LysR transcriptional regulatory family.</text>
</comment>
<reference evidence="7" key="1">
    <citation type="submission" date="2016-10" db="EMBL/GenBank/DDBJ databases">
        <authorList>
            <person name="Varghese N."/>
            <person name="Submissions S."/>
        </authorList>
    </citation>
    <scope>NUCLEOTIDE SEQUENCE [LARGE SCALE GENOMIC DNA]</scope>
    <source>
        <strain evidence="7">ATCC 25963</strain>
    </source>
</reference>
<keyword evidence="4" id="KW-0804">Transcription</keyword>
<dbReference type="Gene3D" id="3.40.190.290">
    <property type="match status" value="1"/>
</dbReference>
<feature type="domain" description="HTH lysR-type" evidence="5">
    <location>
        <begin position="9"/>
        <end position="66"/>
    </location>
</feature>
<dbReference type="InterPro" id="IPR000847">
    <property type="entry name" value="LysR_HTH_N"/>
</dbReference>
<proteinExistence type="inferred from homology"/>
<evidence type="ECO:0000256" key="2">
    <source>
        <dbReference type="ARBA" id="ARBA00023015"/>
    </source>
</evidence>
<dbReference type="SUPFAM" id="SSF53850">
    <property type="entry name" value="Periplasmic binding protein-like II"/>
    <property type="match status" value="1"/>
</dbReference>
<dbReference type="InterPro" id="IPR005119">
    <property type="entry name" value="LysR_subst-bd"/>
</dbReference>
<dbReference type="FunFam" id="1.10.10.10:FF:000001">
    <property type="entry name" value="LysR family transcriptional regulator"/>
    <property type="match status" value="1"/>
</dbReference>
<dbReference type="PANTHER" id="PTHR30537:SF5">
    <property type="entry name" value="HTH-TYPE TRANSCRIPTIONAL ACTIVATOR TTDR-RELATED"/>
    <property type="match status" value="1"/>
</dbReference>
<dbReference type="Pfam" id="PF03466">
    <property type="entry name" value="LysR_substrate"/>
    <property type="match status" value="1"/>
</dbReference>
<dbReference type="AlphaFoldDB" id="A0A1I1U9U5"/>
<dbReference type="EMBL" id="FOMX01000003">
    <property type="protein sequence ID" value="SFD67464.1"/>
    <property type="molecule type" value="Genomic_DNA"/>
</dbReference>
<dbReference type="PROSITE" id="PS50931">
    <property type="entry name" value="HTH_LYSR"/>
    <property type="match status" value="1"/>
</dbReference>
<dbReference type="STRING" id="54.SAMN02745121_01075"/>
<protein>
    <submittedName>
        <fullName evidence="6">Transcriptional regulator, LysR family</fullName>
    </submittedName>
</protein>
<dbReference type="InterPro" id="IPR058163">
    <property type="entry name" value="LysR-type_TF_proteobact-type"/>
</dbReference>
<sequence length="304" mass="33807">MSPEPTSHDRIALMQTFVRIVEAGTLSAAAAQLQTTQPTISRRLQALERFFGVRLLQRSTHTMKLTEDGERCYEQARALLASWAAFESNLRGAKDEAEGLLRVVVPHAFGQLQLVDPLLRFLQRHPRVDVEWLLRDDFRDLIAGGVDCAIQAGEVRDPSLVALRLTEIPRIVVAAPALLGKEPPADDPAALAGLPWLAFSTFYRREVVLTHTTSGATSRLPIRPRLATDSLFPLRQAALAGTGAAIVSTWLVEDDLAAGRLVHLVPSWRAAPLPVWLVYPYAQFYPARLRRFVEAVKEWAAQRR</sequence>
<accession>A0A1I1U9U5</accession>
<dbReference type="CDD" id="cd08422">
    <property type="entry name" value="PBP2_CrgA_like"/>
    <property type="match status" value="1"/>
</dbReference>
<organism evidence="6 7">
    <name type="scientific">Nannocystis exedens</name>
    <dbReference type="NCBI Taxonomy" id="54"/>
    <lineage>
        <taxon>Bacteria</taxon>
        <taxon>Pseudomonadati</taxon>
        <taxon>Myxococcota</taxon>
        <taxon>Polyangia</taxon>
        <taxon>Nannocystales</taxon>
        <taxon>Nannocystaceae</taxon>
        <taxon>Nannocystis</taxon>
    </lineage>
</organism>
<dbReference type="Proteomes" id="UP000199400">
    <property type="component" value="Unassembled WGS sequence"/>
</dbReference>
<evidence type="ECO:0000256" key="1">
    <source>
        <dbReference type="ARBA" id="ARBA00009437"/>
    </source>
</evidence>
<evidence type="ECO:0000256" key="3">
    <source>
        <dbReference type="ARBA" id="ARBA00023125"/>
    </source>
</evidence>
<evidence type="ECO:0000313" key="7">
    <source>
        <dbReference type="Proteomes" id="UP000199400"/>
    </source>
</evidence>
<dbReference type="Pfam" id="PF00126">
    <property type="entry name" value="HTH_1"/>
    <property type="match status" value="1"/>
</dbReference>
<evidence type="ECO:0000259" key="5">
    <source>
        <dbReference type="PROSITE" id="PS50931"/>
    </source>
</evidence>
<dbReference type="Gene3D" id="1.10.10.10">
    <property type="entry name" value="Winged helix-like DNA-binding domain superfamily/Winged helix DNA-binding domain"/>
    <property type="match status" value="1"/>
</dbReference>
<keyword evidence="2" id="KW-0805">Transcription regulation</keyword>
<dbReference type="PRINTS" id="PR00039">
    <property type="entry name" value="HTHLYSR"/>
</dbReference>
<keyword evidence="3" id="KW-0238">DNA-binding</keyword>